<evidence type="ECO:0000313" key="3">
    <source>
        <dbReference type="Proteomes" id="UP000799767"/>
    </source>
</evidence>
<accession>A0A6A6Q0C7</accession>
<proteinExistence type="predicted"/>
<dbReference type="EMBL" id="MU001633">
    <property type="protein sequence ID" value="KAF2485732.1"/>
    <property type="molecule type" value="Genomic_DNA"/>
</dbReference>
<reference evidence="2" key="1">
    <citation type="journal article" date="2020" name="Stud. Mycol.">
        <title>101 Dothideomycetes genomes: a test case for predicting lifestyles and emergence of pathogens.</title>
        <authorList>
            <person name="Haridas S."/>
            <person name="Albert R."/>
            <person name="Binder M."/>
            <person name="Bloem J."/>
            <person name="Labutti K."/>
            <person name="Salamov A."/>
            <person name="Andreopoulos B."/>
            <person name="Baker S."/>
            <person name="Barry K."/>
            <person name="Bills G."/>
            <person name="Bluhm B."/>
            <person name="Cannon C."/>
            <person name="Castanera R."/>
            <person name="Culley D."/>
            <person name="Daum C."/>
            <person name="Ezra D."/>
            <person name="Gonzalez J."/>
            <person name="Henrissat B."/>
            <person name="Kuo A."/>
            <person name="Liang C."/>
            <person name="Lipzen A."/>
            <person name="Lutzoni F."/>
            <person name="Magnuson J."/>
            <person name="Mondo S."/>
            <person name="Nolan M."/>
            <person name="Ohm R."/>
            <person name="Pangilinan J."/>
            <person name="Park H.-J."/>
            <person name="Ramirez L."/>
            <person name="Alfaro M."/>
            <person name="Sun H."/>
            <person name="Tritt A."/>
            <person name="Yoshinaga Y."/>
            <person name="Zwiers L.-H."/>
            <person name="Turgeon B."/>
            <person name="Goodwin S."/>
            <person name="Spatafora J."/>
            <person name="Crous P."/>
            <person name="Grigoriev I."/>
        </authorList>
    </citation>
    <scope>NUCLEOTIDE SEQUENCE</scope>
    <source>
        <strain evidence="2">CBS 113389</strain>
    </source>
</reference>
<sequence length="310" mass="34363">MDSTQSTGRRDESEGGSTQLSAQDRVMLTSDEVQQFYANALDERYSTGVSPPPLAFLRELQARHAHPPSHSLAPAPGMAYQMDTFDLTGVEQLYISGGPALSMEQQVASLESLPPLLPVSEGYPGSIADAFAFSMDQSQQSMYSEYEPAQQEEPPATTQSAPSHAQFFEAYHHQIRTIFTLAHHGSLRDIGGNLLVASHYLLDNVEALGLTRDEQELNNDRLRLWGEFNYSWLVTLQKQLDLSIQDHPLLESQSIMSVQALERLSSELVRLCDGIERFGLVDYQMGVEEEDIMDLLLRCLDALGVAEVAG</sequence>
<feature type="region of interest" description="Disordered" evidence="1">
    <location>
        <begin position="142"/>
        <end position="162"/>
    </location>
</feature>
<evidence type="ECO:0000256" key="1">
    <source>
        <dbReference type="SAM" id="MobiDB-lite"/>
    </source>
</evidence>
<evidence type="ECO:0000313" key="2">
    <source>
        <dbReference type="EMBL" id="KAF2485732.1"/>
    </source>
</evidence>
<dbReference type="OrthoDB" id="5552418at2759"/>
<dbReference type="Proteomes" id="UP000799767">
    <property type="component" value="Unassembled WGS sequence"/>
</dbReference>
<name>A0A6A6Q0C7_9PEZI</name>
<protein>
    <submittedName>
        <fullName evidence="2">Uncharacterized protein</fullName>
    </submittedName>
</protein>
<dbReference type="GeneID" id="54477832"/>
<feature type="region of interest" description="Disordered" evidence="1">
    <location>
        <begin position="1"/>
        <end position="25"/>
    </location>
</feature>
<keyword evidence="3" id="KW-1185">Reference proteome</keyword>
<dbReference type="AlphaFoldDB" id="A0A6A6Q0C7"/>
<dbReference type="RefSeq" id="XP_033592301.1">
    <property type="nucleotide sequence ID" value="XM_033736830.1"/>
</dbReference>
<feature type="compositionally biased region" description="Low complexity" evidence="1">
    <location>
        <begin position="147"/>
        <end position="159"/>
    </location>
</feature>
<organism evidence="2 3">
    <name type="scientific">Neohortaea acidophila</name>
    <dbReference type="NCBI Taxonomy" id="245834"/>
    <lineage>
        <taxon>Eukaryota</taxon>
        <taxon>Fungi</taxon>
        <taxon>Dikarya</taxon>
        <taxon>Ascomycota</taxon>
        <taxon>Pezizomycotina</taxon>
        <taxon>Dothideomycetes</taxon>
        <taxon>Dothideomycetidae</taxon>
        <taxon>Mycosphaerellales</taxon>
        <taxon>Teratosphaeriaceae</taxon>
        <taxon>Neohortaea</taxon>
    </lineage>
</organism>
<gene>
    <name evidence="2" type="ORF">BDY17DRAFT_322551</name>
</gene>